<dbReference type="AlphaFoldDB" id="A0AAU8MTV3"/>
<organism evidence="1">
    <name type="scientific">Lysobacter firmicutimachus</name>
    <dbReference type="NCBI Taxonomy" id="1792846"/>
    <lineage>
        <taxon>Bacteria</taxon>
        <taxon>Pseudomonadati</taxon>
        <taxon>Pseudomonadota</taxon>
        <taxon>Gammaproteobacteria</taxon>
        <taxon>Lysobacterales</taxon>
        <taxon>Lysobacteraceae</taxon>
        <taxon>Lysobacter</taxon>
    </lineage>
</organism>
<dbReference type="RefSeq" id="WP_363798447.1">
    <property type="nucleotide sequence ID" value="NZ_CP159925.1"/>
</dbReference>
<gene>
    <name evidence="1" type="ORF">ABU614_01125</name>
</gene>
<evidence type="ECO:0000313" key="1">
    <source>
        <dbReference type="EMBL" id="XCO75433.1"/>
    </source>
</evidence>
<sequence>MHYYDVEEAGFGIWIVRAAGDEKPLSVQPTRAEAIGLACAVAKTHFYERESGAGVRLIHPPDPPLVLIRYISPEELDALWFLGEAYLDMHVAAMVPEKA</sequence>
<dbReference type="EMBL" id="CP159925">
    <property type="protein sequence ID" value="XCO75433.1"/>
    <property type="molecule type" value="Genomic_DNA"/>
</dbReference>
<accession>A0AAU8MTV3</accession>
<protein>
    <submittedName>
        <fullName evidence="1">Uncharacterized protein</fullName>
    </submittedName>
</protein>
<proteinExistence type="predicted"/>
<reference evidence="1" key="1">
    <citation type="submission" date="2024-06" db="EMBL/GenBank/DDBJ databases">
        <authorList>
            <person name="Li S."/>
        </authorList>
    </citation>
    <scope>NUCLEOTIDE SEQUENCE</scope>
    <source>
        <strain evidence="1">SR10</strain>
    </source>
</reference>
<name>A0AAU8MTV3_9GAMM</name>